<dbReference type="InterPro" id="IPR011042">
    <property type="entry name" value="6-blade_b-propeller_TolB-like"/>
</dbReference>
<dbReference type="SUPFAM" id="SSF82171">
    <property type="entry name" value="DPP6 N-terminal domain-like"/>
    <property type="match status" value="1"/>
</dbReference>
<dbReference type="PROSITE" id="PS50005">
    <property type="entry name" value="TPR"/>
    <property type="match status" value="1"/>
</dbReference>
<dbReference type="InterPro" id="IPR050330">
    <property type="entry name" value="Bact_OuterMem_StrucFunc"/>
</dbReference>
<evidence type="ECO:0000256" key="3">
    <source>
        <dbReference type="ARBA" id="ARBA00023237"/>
    </source>
</evidence>
<dbReference type="AlphaFoldDB" id="A0A1G4G9K4"/>
<dbReference type="PANTHER" id="PTHR30329">
    <property type="entry name" value="STATOR ELEMENT OF FLAGELLAR MOTOR COMPLEX"/>
    <property type="match status" value="1"/>
</dbReference>
<dbReference type="Pfam" id="PF07676">
    <property type="entry name" value="PD40"/>
    <property type="match status" value="3"/>
</dbReference>
<dbReference type="EMBL" id="LT608328">
    <property type="protein sequence ID" value="SCM59223.1"/>
    <property type="molecule type" value="Genomic_DNA"/>
</dbReference>
<dbReference type="SUPFAM" id="SSF103088">
    <property type="entry name" value="OmpA-like"/>
    <property type="match status" value="1"/>
</dbReference>
<dbReference type="PANTHER" id="PTHR30329:SF21">
    <property type="entry name" value="LIPOPROTEIN YIAD-RELATED"/>
    <property type="match status" value="1"/>
</dbReference>
<accession>A0A1G4G9K4</accession>
<sequence>MTRRAYFLPIVAVVLLASCRQARLGDARSQYLRGEYFAASETYRRVYRDIRPDQRAMRGVVAYEMAEACRRLNLVSRAANAYANAIRYNYPDTVLYLRYAQTLHKLGKYRQAQQAYENFLKLDSGNILGVNGLLGVQQAMERKHSTSRYVVKRMEIFNSNRGEFSPAFAKRDAVLYITSSRNEARGDSLSNITGMKYNDIFIAARNDKGEWQRPAIMDSEINTPFDEGTPSVSADDNYLFYTYSPVDYQVASLPRIYYAQRKGGSWSAGKELKMSEGDTLSLFAHPSVSPSGSYLYFVSDMPGGYGGKDIWRARLEGTKVLSTENLGPEINTPGDEMFPYIRDDSTLYFSSDGHPGLGGLDLYEARLVSARKRWVVRHMDSPINSSMDDFGIAFEKGRERGFFSSNRDDARGRDHIFSFEYREPEVFVEGSVMDQERRGIRKVMVSVVGDNGFRHEYTTGEEGTFRFRAERGVNYLLLASNEGFLNGKKRLKTSAEERDTVYFVNFEMIPYNIPVILENIFFDFDKAELRPESREELDRLVEILNDNPAVTIELSAHTDRKGDETYNENLSLRRASSVMRYLIDNGVDPLRLSAAGYGKKVPQTVTAAIADKYGFLKEGDRLDETFIERLTPEQQEIADQLNRRTEFRVTGSSLGIF</sequence>
<feature type="domain" description="OmpA-like" evidence="6">
    <location>
        <begin position="509"/>
        <end position="653"/>
    </location>
</feature>
<dbReference type="PRINTS" id="PR01021">
    <property type="entry name" value="OMPADOMAIN"/>
</dbReference>
<keyword evidence="2 5" id="KW-0472">Membrane</keyword>
<dbReference type="CDD" id="cd07185">
    <property type="entry name" value="OmpA_C-like"/>
    <property type="match status" value="1"/>
</dbReference>
<evidence type="ECO:0000256" key="5">
    <source>
        <dbReference type="PROSITE-ProRule" id="PRU00473"/>
    </source>
</evidence>
<keyword evidence="3" id="KW-0998">Cell outer membrane</keyword>
<dbReference type="Gene3D" id="2.120.10.30">
    <property type="entry name" value="TolB, C-terminal domain"/>
    <property type="match status" value="1"/>
</dbReference>
<dbReference type="InterPro" id="IPR019734">
    <property type="entry name" value="TPR_rpt"/>
</dbReference>
<dbReference type="Proteomes" id="UP000178485">
    <property type="component" value="Chromosome i"/>
</dbReference>
<keyword evidence="8" id="KW-1185">Reference proteome</keyword>
<dbReference type="InterPro" id="IPR006665">
    <property type="entry name" value="OmpA-like"/>
</dbReference>
<keyword evidence="4" id="KW-0802">TPR repeat</keyword>
<feature type="repeat" description="TPR" evidence="4">
    <location>
        <begin position="93"/>
        <end position="126"/>
    </location>
</feature>
<dbReference type="PROSITE" id="PS51123">
    <property type="entry name" value="OMPA_2"/>
    <property type="match status" value="1"/>
</dbReference>
<dbReference type="GO" id="GO:0009279">
    <property type="term" value="C:cell outer membrane"/>
    <property type="evidence" value="ECO:0007669"/>
    <property type="project" value="UniProtKB-SubCell"/>
</dbReference>
<dbReference type="STRING" id="1642646.ING2E5A_2421"/>
<evidence type="ECO:0000313" key="8">
    <source>
        <dbReference type="Proteomes" id="UP000178485"/>
    </source>
</evidence>
<name>A0A1G4G9K4_9BACT</name>
<dbReference type="RefSeq" id="WP_071137544.1">
    <property type="nucleotide sequence ID" value="NZ_JAQVII010000002.1"/>
</dbReference>
<evidence type="ECO:0000256" key="1">
    <source>
        <dbReference type="ARBA" id="ARBA00004442"/>
    </source>
</evidence>
<evidence type="ECO:0000256" key="4">
    <source>
        <dbReference type="PROSITE-ProRule" id="PRU00339"/>
    </source>
</evidence>
<dbReference type="InterPro" id="IPR011659">
    <property type="entry name" value="WD40"/>
</dbReference>
<dbReference type="InterPro" id="IPR011990">
    <property type="entry name" value="TPR-like_helical_dom_sf"/>
</dbReference>
<dbReference type="Gene3D" id="2.60.40.1120">
    <property type="entry name" value="Carboxypeptidase-like, regulatory domain"/>
    <property type="match status" value="1"/>
</dbReference>
<dbReference type="InterPro" id="IPR008969">
    <property type="entry name" value="CarboxyPept-like_regulatory"/>
</dbReference>
<dbReference type="InterPro" id="IPR036737">
    <property type="entry name" value="OmpA-like_sf"/>
</dbReference>
<evidence type="ECO:0000313" key="7">
    <source>
        <dbReference type="EMBL" id="SCM59223.1"/>
    </source>
</evidence>
<organism evidence="7 8">
    <name type="scientific">Petrimonas mucosa</name>
    <dbReference type="NCBI Taxonomy" id="1642646"/>
    <lineage>
        <taxon>Bacteria</taxon>
        <taxon>Pseudomonadati</taxon>
        <taxon>Bacteroidota</taxon>
        <taxon>Bacteroidia</taxon>
        <taxon>Bacteroidales</taxon>
        <taxon>Dysgonomonadaceae</taxon>
        <taxon>Petrimonas</taxon>
    </lineage>
</organism>
<dbReference type="InterPro" id="IPR006664">
    <property type="entry name" value="OMP_bac"/>
</dbReference>
<dbReference type="Gene3D" id="3.30.1330.60">
    <property type="entry name" value="OmpA-like domain"/>
    <property type="match status" value="1"/>
</dbReference>
<reference evidence="7 8" key="1">
    <citation type="submission" date="2016-08" db="EMBL/GenBank/DDBJ databases">
        <authorList>
            <person name="Seilhamer J.J."/>
        </authorList>
    </citation>
    <scope>NUCLEOTIDE SEQUENCE [LARGE SCALE GENOMIC DNA]</scope>
    <source>
        <strain evidence="7">ING2-E5A</strain>
    </source>
</reference>
<comment type="subcellular location">
    <subcellularLocation>
        <location evidence="1">Cell outer membrane</location>
    </subcellularLocation>
</comment>
<dbReference type="SUPFAM" id="SSF49464">
    <property type="entry name" value="Carboxypeptidase regulatory domain-like"/>
    <property type="match status" value="1"/>
</dbReference>
<dbReference type="SUPFAM" id="SSF48452">
    <property type="entry name" value="TPR-like"/>
    <property type="match status" value="1"/>
</dbReference>
<evidence type="ECO:0000256" key="2">
    <source>
        <dbReference type="ARBA" id="ARBA00023136"/>
    </source>
</evidence>
<dbReference type="KEGG" id="pmuc:ING2E5A_2421"/>
<proteinExistence type="predicted"/>
<dbReference type="PROSITE" id="PS51257">
    <property type="entry name" value="PROKAR_LIPOPROTEIN"/>
    <property type="match status" value="1"/>
</dbReference>
<gene>
    <name evidence="7" type="primary">oprF3</name>
    <name evidence="7" type="ORF">ING2E5A_2421</name>
</gene>
<evidence type="ECO:0000259" key="6">
    <source>
        <dbReference type="PROSITE" id="PS51123"/>
    </source>
</evidence>
<dbReference type="Pfam" id="PF00691">
    <property type="entry name" value="OmpA"/>
    <property type="match status" value="1"/>
</dbReference>
<protein>
    <submittedName>
        <fullName evidence="7">Outer membrane porin F</fullName>
    </submittedName>
</protein>
<dbReference type="Gene3D" id="1.25.40.10">
    <property type="entry name" value="Tetratricopeptide repeat domain"/>
    <property type="match status" value="1"/>
</dbReference>